<name>A0A8S2WX94_9BILA</name>
<feature type="compositionally biased region" description="Basic and acidic residues" evidence="1">
    <location>
        <begin position="1"/>
        <end position="14"/>
    </location>
</feature>
<feature type="region of interest" description="Disordered" evidence="1">
    <location>
        <begin position="72"/>
        <end position="118"/>
    </location>
</feature>
<dbReference type="Proteomes" id="UP000682733">
    <property type="component" value="Unassembled WGS sequence"/>
</dbReference>
<feature type="compositionally biased region" description="Polar residues" evidence="1">
    <location>
        <begin position="72"/>
        <end position="96"/>
    </location>
</feature>
<comment type="caution">
    <text evidence="2">The sequence shown here is derived from an EMBL/GenBank/DDBJ whole genome shotgun (WGS) entry which is preliminary data.</text>
</comment>
<gene>
    <name evidence="2" type="ORF">TMI583_LOCUS46404</name>
</gene>
<feature type="non-terminal residue" evidence="2">
    <location>
        <position position="221"/>
    </location>
</feature>
<feature type="region of interest" description="Disordered" evidence="1">
    <location>
        <begin position="1"/>
        <end position="22"/>
    </location>
</feature>
<evidence type="ECO:0000313" key="3">
    <source>
        <dbReference type="Proteomes" id="UP000682733"/>
    </source>
</evidence>
<evidence type="ECO:0000256" key="1">
    <source>
        <dbReference type="SAM" id="MobiDB-lite"/>
    </source>
</evidence>
<proteinExistence type="predicted"/>
<dbReference type="EMBL" id="CAJOBA010086143">
    <property type="protein sequence ID" value="CAF4464244.1"/>
    <property type="molecule type" value="Genomic_DNA"/>
</dbReference>
<evidence type="ECO:0000313" key="2">
    <source>
        <dbReference type="EMBL" id="CAF4464244.1"/>
    </source>
</evidence>
<feature type="compositionally biased region" description="Polar residues" evidence="1">
    <location>
        <begin position="106"/>
        <end position="115"/>
    </location>
</feature>
<protein>
    <submittedName>
        <fullName evidence="2">Uncharacterized protein</fullName>
    </submittedName>
</protein>
<dbReference type="AlphaFoldDB" id="A0A8S2WX94"/>
<organism evidence="2 3">
    <name type="scientific">Didymodactylos carnosus</name>
    <dbReference type="NCBI Taxonomy" id="1234261"/>
    <lineage>
        <taxon>Eukaryota</taxon>
        <taxon>Metazoa</taxon>
        <taxon>Spiralia</taxon>
        <taxon>Gnathifera</taxon>
        <taxon>Rotifera</taxon>
        <taxon>Eurotatoria</taxon>
        <taxon>Bdelloidea</taxon>
        <taxon>Philodinida</taxon>
        <taxon>Philodinidae</taxon>
        <taxon>Didymodactylos</taxon>
    </lineage>
</organism>
<sequence>VDDKSSTNHNDGDTTSKTLPHQLFLLRKNSTNNSTGNFCTMSEEPNFLSLLLPEDNRKKRDTDSIVRGILSNSLNYNPDNKQSDSSTSSALINDTNPPLPAHMNDDNSPAIQQIPCNPRGQIVPSLKDQQQNDPMKQHTEFLKKYHAAKTKLELQLQSIILQEKDSMNNGSMTELSKSKTTTVTKLLQLEQIKAKHMAKTFEPHRHSGQYTNNQDILNTTF</sequence>
<feature type="non-terminal residue" evidence="2">
    <location>
        <position position="1"/>
    </location>
</feature>
<accession>A0A8S2WX94</accession>
<reference evidence="2" key="1">
    <citation type="submission" date="2021-02" db="EMBL/GenBank/DDBJ databases">
        <authorList>
            <person name="Nowell W R."/>
        </authorList>
    </citation>
    <scope>NUCLEOTIDE SEQUENCE</scope>
</reference>